<gene>
    <name evidence="3" type="ORF">ADJ77_08980</name>
    <name evidence="4" type="ORF">J5A51_04820</name>
</gene>
<dbReference type="Gene3D" id="3.30.1150.10">
    <property type="match status" value="1"/>
</dbReference>
<reference evidence="4 6" key="2">
    <citation type="submission" date="2021-03" db="EMBL/GenBank/DDBJ databases">
        <title>Human Oral Microbial Genomes.</title>
        <authorList>
            <person name="Johnston C.D."/>
            <person name="Chen T."/>
            <person name="Dewhirst F.E."/>
        </authorList>
    </citation>
    <scope>NUCLEOTIDE SEQUENCE [LARGE SCALE GENOMIC DNA]</scope>
    <source>
        <strain evidence="4 6">W1435</strain>
    </source>
</reference>
<dbReference type="AlphaFoldDB" id="A0A0K1NLK1"/>
<organism evidence="3 5">
    <name type="scientific">Prevotella fusca JCM 17724</name>
    <dbReference type="NCBI Taxonomy" id="1236517"/>
    <lineage>
        <taxon>Bacteria</taxon>
        <taxon>Pseudomonadati</taxon>
        <taxon>Bacteroidota</taxon>
        <taxon>Bacteroidia</taxon>
        <taxon>Bacteroidales</taxon>
        <taxon>Prevotellaceae</taxon>
        <taxon>Prevotella</taxon>
    </lineage>
</organism>
<dbReference type="OrthoDB" id="9814002at2"/>
<protein>
    <submittedName>
        <fullName evidence="4">Energy transducer TonB</fullName>
    </submittedName>
</protein>
<feature type="chain" id="PRO_5044544632" evidence="1">
    <location>
        <begin position="21"/>
        <end position="159"/>
    </location>
</feature>
<dbReference type="PANTHER" id="PTHR33446">
    <property type="entry name" value="PROTEIN TONB-RELATED"/>
    <property type="match status" value="1"/>
</dbReference>
<dbReference type="RefSeq" id="WP_025079052.1">
    <property type="nucleotide sequence ID" value="NZ_BAKO01000038.1"/>
</dbReference>
<evidence type="ECO:0000313" key="3">
    <source>
        <dbReference type="EMBL" id="AKU69967.1"/>
    </source>
</evidence>
<dbReference type="GO" id="GO:0055085">
    <property type="term" value="P:transmembrane transport"/>
    <property type="evidence" value="ECO:0007669"/>
    <property type="project" value="InterPro"/>
</dbReference>
<dbReference type="STRING" id="1236517.ADJ77_08980"/>
<dbReference type="PANTHER" id="PTHR33446:SF2">
    <property type="entry name" value="PROTEIN TONB"/>
    <property type="match status" value="1"/>
</dbReference>
<feature type="signal peptide" evidence="1">
    <location>
        <begin position="1"/>
        <end position="20"/>
    </location>
</feature>
<dbReference type="SUPFAM" id="SSF74653">
    <property type="entry name" value="TolA/TonB C-terminal domain"/>
    <property type="match status" value="1"/>
</dbReference>
<evidence type="ECO:0000313" key="4">
    <source>
        <dbReference type="EMBL" id="QUB85579.1"/>
    </source>
</evidence>
<feature type="domain" description="TonB C-terminal" evidence="2">
    <location>
        <begin position="58"/>
        <end position="94"/>
    </location>
</feature>
<dbReference type="KEGG" id="pfus:ADJ77_08980"/>
<dbReference type="Proteomes" id="UP000060345">
    <property type="component" value="Chromosome 2"/>
</dbReference>
<sequence>MKRLFLLLLCLGAIVTHSLAQNAKQAQDTTKVYYVAADAMPKYPGGYGALRAYLTLTLRYPDDAQKAGVEGKLLMLYTVTKDGSIKNISVKGCSLVTPDGQRCDKGTGGKLWKQNKKYAKAFIQEAKRVISLMPKWEPAMLNGKAVEVAYSLPLNFKLR</sequence>
<accession>A0A0K1NLK1</accession>
<evidence type="ECO:0000259" key="2">
    <source>
        <dbReference type="Pfam" id="PF03544"/>
    </source>
</evidence>
<name>A0A0K1NLK1_9BACT</name>
<dbReference type="eggNOG" id="COG0810">
    <property type="taxonomic scope" value="Bacteria"/>
</dbReference>
<dbReference type="GO" id="GO:0031992">
    <property type="term" value="F:energy transducer activity"/>
    <property type="evidence" value="ECO:0007669"/>
    <property type="project" value="TreeGrafter"/>
</dbReference>
<dbReference type="Proteomes" id="UP000682005">
    <property type="component" value="Chromosome 2"/>
</dbReference>
<reference evidence="3 5" key="1">
    <citation type="submission" date="2015-07" db="EMBL/GenBank/DDBJ databases">
        <authorList>
            <person name="Noorani M."/>
        </authorList>
    </citation>
    <scope>NUCLEOTIDE SEQUENCE [LARGE SCALE GENOMIC DNA]</scope>
    <source>
        <strain evidence="3 5">W1435</strain>
    </source>
</reference>
<dbReference type="Pfam" id="PF03544">
    <property type="entry name" value="TonB_C"/>
    <property type="match status" value="1"/>
</dbReference>
<keyword evidence="1" id="KW-0732">Signal</keyword>
<evidence type="ECO:0000313" key="5">
    <source>
        <dbReference type="Proteomes" id="UP000060345"/>
    </source>
</evidence>
<proteinExistence type="predicted"/>
<dbReference type="InterPro" id="IPR051045">
    <property type="entry name" value="TonB-dependent_transducer"/>
</dbReference>
<dbReference type="EMBL" id="CP012075">
    <property type="protein sequence ID" value="AKU69967.1"/>
    <property type="molecule type" value="Genomic_DNA"/>
</dbReference>
<keyword evidence="6" id="KW-1185">Reference proteome</keyword>
<evidence type="ECO:0000256" key="1">
    <source>
        <dbReference type="SAM" id="SignalP"/>
    </source>
</evidence>
<evidence type="ECO:0000313" key="6">
    <source>
        <dbReference type="Proteomes" id="UP000682005"/>
    </source>
</evidence>
<dbReference type="InterPro" id="IPR037682">
    <property type="entry name" value="TonB_C"/>
</dbReference>
<dbReference type="GO" id="GO:0098797">
    <property type="term" value="C:plasma membrane protein complex"/>
    <property type="evidence" value="ECO:0007669"/>
    <property type="project" value="TreeGrafter"/>
</dbReference>
<dbReference type="EMBL" id="CP072369">
    <property type="protein sequence ID" value="QUB85579.1"/>
    <property type="molecule type" value="Genomic_DNA"/>
</dbReference>